<sequence length="152" mass="16514">MTALTTRPPEAVPAPATPQAMAEALTPLTALLNAYRAVPLGQTLGSTMTPEQRTATLSTLAPLGALGDRMQVLRIVQRMLALYPSKERPDSVAEDWVRVLQDQPLASIWAVYERTIRQPGQFAPSIGDFFSEVKTHAETVDWLCKSIAGVKA</sequence>
<accession>A0A6J5M219</accession>
<evidence type="ECO:0000313" key="1">
    <source>
        <dbReference type="EMBL" id="CAB4140995.1"/>
    </source>
</evidence>
<dbReference type="Gene3D" id="1.10.8.200">
    <property type="entry name" value="Replisome organizer (g39p helicase loader/inhibitor protein)"/>
    <property type="match status" value="1"/>
</dbReference>
<reference evidence="1" key="1">
    <citation type="submission" date="2020-04" db="EMBL/GenBank/DDBJ databases">
        <authorList>
            <person name="Chiriac C."/>
            <person name="Salcher M."/>
            <person name="Ghai R."/>
            <person name="Kavagutti S V."/>
        </authorList>
    </citation>
    <scope>NUCLEOTIDE SEQUENCE</scope>
</reference>
<proteinExistence type="predicted"/>
<gene>
    <name evidence="1" type="ORF">UFOVP399_64</name>
</gene>
<protein>
    <submittedName>
        <fullName evidence="1">Uncharacterized protein</fullName>
    </submittedName>
</protein>
<name>A0A6J5M219_9CAUD</name>
<dbReference type="EMBL" id="LR796383">
    <property type="protein sequence ID" value="CAB4140995.1"/>
    <property type="molecule type" value="Genomic_DNA"/>
</dbReference>
<organism evidence="1">
    <name type="scientific">uncultured Caudovirales phage</name>
    <dbReference type="NCBI Taxonomy" id="2100421"/>
    <lineage>
        <taxon>Viruses</taxon>
        <taxon>Duplodnaviria</taxon>
        <taxon>Heunggongvirae</taxon>
        <taxon>Uroviricota</taxon>
        <taxon>Caudoviricetes</taxon>
        <taxon>Peduoviridae</taxon>
        <taxon>Maltschvirus</taxon>
        <taxon>Maltschvirus maltsch</taxon>
    </lineage>
</organism>